<dbReference type="EMBL" id="AMWJ02000001">
    <property type="protein sequence ID" value="NNJ15245.1"/>
    <property type="molecule type" value="Genomic_DNA"/>
</dbReference>
<evidence type="ECO:0000313" key="3">
    <source>
        <dbReference type="Proteomes" id="UP000010448"/>
    </source>
</evidence>
<sequence length="102" mass="11248">MVRRIGVGILTKFVGQEENARGYYLRVFLVCNHFIGGRYAVNPDDPDRKSPTAEGLQPEHQTGEASALIALKETKFPMGNRSMPACHAASAPTNTFVFNRLP</sequence>
<name>A0A7K4EC64_9PSED</name>
<dbReference type="Proteomes" id="UP000010448">
    <property type="component" value="Unassembled WGS sequence"/>
</dbReference>
<comment type="caution">
    <text evidence="2">The sequence shown here is derived from an EMBL/GenBank/DDBJ whole genome shotgun (WGS) entry which is preliminary data.</text>
</comment>
<organism evidence="2 3">
    <name type="scientific">Pseudomonas bharatica CSV86</name>
    <dbReference type="NCBI Taxonomy" id="1005395"/>
    <lineage>
        <taxon>Bacteria</taxon>
        <taxon>Pseudomonadati</taxon>
        <taxon>Pseudomonadota</taxon>
        <taxon>Gammaproteobacteria</taxon>
        <taxon>Pseudomonadales</taxon>
        <taxon>Pseudomonadaceae</taxon>
        <taxon>Pseudomonas</taxon>
        <taxon>Pseudomonas bharatica</taxon>
    </lineage>
</organism>
<reference evidence="2 3" key="1">
    <citation type="journal article" date="2013" name="Genome Announc.">
        <title>Genome Sequence of Naphthalene-Degrading Soil Bacterium Pseudomonas putida CSV86.</title>
        <authorList>
            <person name="Phale P.S."/>
            <person name="Paliwal V."/>
            <person name="Raju S.C."/>
            <person name="Modak A."/>
            <person name="Purohit H.J."/>
        </authorList>
    </citation>
    <scope>NUCLEOTIDE SEQUENCE [LARGE SCALE GENOMIC DNA]</scope>
    <source>
        <strain evidence="2 3">CSV86</strain>
    </source>
</reference>
<feature type="region of interest" description="Disordered" evidence="1">
    <location>
        <begin position="41"/>
        <end position="64"/>
    </location>
</feature>
<evidence type="ECO:0000313" key="2">
    <source>
        <dbReference type="EMBL" id="NNJ15245.1"/>
    </source>
</evidence>
<dbReference type="AlphaFoldDB" id="A0A7K4EC64"/>
<keyword evidence="3" id="KW-1185">Reference proteome</keyword>
<proteinExistence type="predicted"/>
<dbReference type="RefSeq" id="WP_158487734.1">
    <property type="nucleotide sequence ID" value="NZ_AMWJ02000001.1"/>
</dbReference>
<gene>
    <name evidence="2" type="ORF">CSV86_008325</name>
</gene>
<evidence type="ECO:0000256" key="1">
    <source>
        <dbReference type="SAM" id="MobiDB-lite"/>
    </source>
</evidence>
<protein>
    <submittedName>
        <fullName evidence="2">Uncharacterized protein</fullName>
    </submittedName>
</protein>
<accession>A0A7K4EC64</accession>